<evidence type="ECO:0000256" key="4">
    <source>
        <dbReference type="ARBA" id="ARBA00023239"/>
    </source>
</evidence>
<dbReference type="SUPFAM" id="SSF51569">
    <property type="entry name" value="Aldolase"/>
    <property type="match status" value="1"/>
</dbReference>
<dbReference type="RefSeq" id="WP_127700648.1">
    <property type="nucleotide sequence ID" value="NZ_SACS01000024.1"/>
</dbReference>
<proteinExistence type="inferred from homology"/>
<reference evidence="6 7" key="1">
    <citation type="submission" date="2019-01" db="EMBL/GenBank/DDBJ databases">
        <authorList>
            <person name="Chen W.-M."/>
        </authorList>
    </citation>
    <scope>NUCLEOTIDE SEQUENCE [LARGE SCALE GENOMIC DNA]</scope>
    <source>
        <strain evidence="6 7">KYPC3</strain>
    </source>
</reference>
<comment type="subunit">
    <text evidence="3">Homotrimer.</text>
</comment>
<dbReference type="EC" id="4.1.2.14" evidence="6"/>
<dbReference type="NCBIfam" id="NF004325">
    <property type="entry name" value="PRK05718.1"/>
    <property type="match status" value="1"/>
</dbReference>
<evidence type="ECO:0000256" key="5">
    <source>
        <dbReference type="ARBA" id="ARBA00023277"/>
    </source>
</evidence>
<dbReference type="PROSITE" id="PS00160">
    <property type="entry name" value="ALDOLASE_KDPG_KHG_2"/>
    <property type="match status" value="1"/>
</dbReference>
<comment type="caution">
    <text evidence="6">The sequence shown here is derived from an EMBL/GenBank/DDBJ whole genome shotgun (WGS) entry which is preliminary data.</text>
</comment>
<comment type="similarity">
    <text evidence="2">Belongs to the KHG/KDPG aldolase family.</text>
</comment>
<evidence type="ECO:0000256" key="3">
    <source>
        <dbReference type="ARBA" id="ARBA00011233"/>
    </source>
</evidence>
<gene>
    <name evidence="6" type="primary">eda</name>
    <name evidence="6" type="ORF">EOE67_17625</name>
</gene>
<dbReference type="AlphaFoldDB" id="A0A437QFG6"/>
<dbReference type="CDD" id="cd00452">
    <property type="entry name" value="KDPG_aldolase"/>
    <property type="match status" value="1"/>
</dbReference>
<dbReference type="PANTHER" id="PTHR30246">
    <property type="entry name" value="2-KETO-3-DEOXY-6-PHOSPHOGLUCONATE ALDOLASE"/>
    <property type="match status" value="1"/>
</dbReference>
<dbReference type="Gene3D" id="3.20.20.70">
    <property type="entry name" value="Aldolase class I"/>
    <property type="match status" value="1"/>
</dbReference>
<dbReference type="PANTHER" id="PTHR30246:SF1">
    <property type="entry name" value="2-DEHYDRO-3-DEOXY-6-PHOSPHOGALACTONATE ALDOLASE-RELATED"/>
    <property type="match status" value="1"/>
</dbReference>
<dbReference type="OrthoDB" id="9805177at2"/>
<organism evidence="6 7">
    <name type="scientific">Rheinheimera riviphila</name>
    <dbReference type="NCBI Taxonomy" id="1834037"/>
    <lineage>
        <taxon>Bacteria</taxon>
        <taxon>Pseudomonadati</taxon>
        <taxon>Pseudomonadota</taxon>
        <taxon>Gammaproteobacteria</taxon>
        <taxon>Chromatiales</taxon>
        <taxon>Chromatiaceae</taxon>
        <taxon>Rheinheimera</taxon>
    </lineage>
</organism>
<evidence type="ECO:0000256" key="2">
    <source>
        <dbReference type="ARBA" id="ARBA00006906"/>
    </source>
</evidence>
<dbReference type="InterPro" id="IPR013785">
    <property type="entry name" value="Aldolase_TIM"/>
</dbReference>
<protein>
    <submittedName>
        <fullName evidence="6">Bifunctional 4-hydroxy-2-oxoglutarate aldolase/2-dehydro-3-deoxy-phosphogluconate aldolase</fullName>
        <ecNumber evidence="6">4.1.2.14</ecNumber>
        <ecNumber evidence="6">4.1.3.16</ecNumber>
    </submittedName>
</protein>
<keyword evidence="4 6" id="KW-0456">Lyase</keyword>
<evidence type="ECO:0000313" key="6">
    <source>
        <dbReference type="EMBL" id="RVU33275.1"/>
    </source>
</evidence>
<dbReference type="InterPro" id="IPR031338">
    <property type="entry name" value="KDPG/KHG_AS_2"/>
</dbReference>
<dbReference type="EMBL" id="SACS01000024">
    <property type="protein sequence ID" value="RVU33275.1"/>
    <property type="molecule type" value="Genomic_DNA"/>
</dbReference>
<dbReference type="Proteomes" id="UP000283077">
    <property type="component" value="Unassembled WGS sequence"/>
</dbReference>
<dbReference type="GO" id="GO:0008700">
    <property type="term" value="F:(R,S)-4-hydroxy-2-oxoglutarate aldolase activity"/>
    <property type="evidence" value="ECO:0007669"/>
    <property type="project" value="UniProtKB-EC"/>
</dbReference>
<comment type="pathway">
    <text evidence="1">Carbohydrate acid metabolism.</text>
</comment>
<accession>A0A437QFG6</accession>
<dbReference type="GO" id="GO:0008675">
    <property type="term" value="F:2-dehydro-3-deoxy-phosphogluconate aldolase activity"/>
    <property type="evidence" value="ECO:0007669"/>
    <property type="project" value="UniProtKB-EC"/>
</dbReference>
<sequence>MTVLSTSPSLPSLSSLISGPALLPIIQADSAAQAVQIAKAMQQGGISAVEVVLRTAAALDGISAIRQQCPDLLVGAGTVLSKADADNCKNAGAQFLVSPASTPALLQAMIDTGLAMAPGVSTSSEVAMALEMGLTELKFFPAHLSGGTEMLKALSGIYQQVRFCPTGGIAQHNLADYLSLSNVFVVGGSWISPAALVKAGDWQQITDLAAAAVAVAQRCKPVAALQRRA</sequence>
<name>A0A437QFG6_9GAMM</name>
<dbReference type="Pfam" id="PF01081">
    <property type="entry name" value="Aldolase"/>
    <property type="match status" value="1"/>
</dbReference>
<dbReference type="InterPro" id="IPR000887">
    <property type="entry name" value="Aldlse_KDPG_KHG"/>
</dbReference>
<dbReference type="EC" id="4.1.3.16" evidence="6"/>
<evidence type="ECO:0000313" key="7">
    <source>
        <dbReference type="Proteomes" id="UP000283077"/>
    </source>
</evidence>
<keyword evidence="7" id="KW-1185">Reference proteome</keyword>
<keyword evidence="5" id="KW-0119">Carbohydrate metabolism</keyword>
<evidence type="ECO:0000256" key="1">
    <source>
        <dbReference type="ARBA" id="ARBA00004761"/>
    </source>
</evidence>
<dbReference type="NCBIfam" id="TIGR01182">
    <property type="entry name" value="eda"/>
    <property type="match status" value="1"/>
</dbReference>